<dbReference type="AlphaFoldDB" id="A0A7S4N7U7"/>
<reference evidence="2" key="1">
    <citation type="submission" date="2021-01" db="EMBL/GenBank/DDBJ databases">
        <authorList>
            <person name="Corre E."/>
            <person name="Pelletier E."/>
            <person name="Niang G."/>
            <person name="Scheremetjew M."/>
            <person name="Finn R."/>
            <person name="Kale V."/>
            <person name="Holt S."/>
            <person name="Cochrane G."/>
            <person name="Meng A."/>
            <person name="Brown T."/>
            <person name="Cohen L."/>
        </authorList>
    </citation>
    <scope>NUCLEOTIDE SEQUENCE</scope>
    <source>
        <strain evidence="2">Isolate 1302-5</strain>
    </source>
</reference>
<feature type="region of interest" description="Disordered" evidence="1">
    <location>
        <begin position="132"/>
        <end position="158"/>
    </location>
</feature>
<dbReference type="EMBL" id="HBKQ01045963">
    <property type="protein sequence ID" value="CAE2270480.1"/>
    <property type="molecule type" value="Transcribed_RNA"/>
</dbReference>
<proteinExistence type="predicted"/>
<feature type="compositionally biased region" description="Basic and acidic residues" evidence="1">
    <location>
        <begin position="132"/>
        <end position="148"/>
    </location>
</feature>
<organism evidence="2">
    <name type="scientific">Odontella aurita</name>
    <dbReference type="NCBI Taxonomy" id="265563"/>
    <lineage>
        <taxon>Eukaryota</taxon>
        <taxon>Sar</taxon>
        <taxon>Stramenopiles</taxon>
        <taxon>Ochrophyta</taxon>
        <taxon>Bacillariophyta</taxon>
        <taxon>Mediophyceae</taxon>
        <taxon>Biddulphiophycidae</taxon>
        <taxon>Eupodiscales</taxon>
        <taxon>Odontellaceae</taxon>
        <taxon>Odontella</taxon>
    </lineage>
</organism>
<feature type="compositionally biased region" description="Gly residues" evidence="1">
    <location>
        <begin position="1"/>
        <end position="10"/>
    </location>
</feature>
<evidence type="ECO:0000313" key="2">
    <source>
        <dbReference type="EMBL" id="CAE2270480.1"/>
    </source>
</evidence>
<feature type="region of interest" description="Disordered" evidence="1">
    <location>
        <begin position="1"/>
        <end position="39"/>
    </location>
</feature>
<name>A0A7S4N7U7_9STRA</name>
<protein>
    <submittedName>
        <fullName evidence="2">Uncharacterized protein</fullName>
    </submittedName>
</protein>
<gene>
    <name evidence="2" type="ORF">OAUR00152_LOCUS31694</name>
</gene>
<evidence type="ECO:0000256" key="1">
    <source>
        <dbReference type="SAM" id="MobiDB-lite"/>
    </source>
</evidence>
<sequence length="196" mass="20056">MRSAGGGGGAARRRSGGETAAYLPSIPEFDPEFEEGGPSTAAELGVERSAGSVAAPGRSVVVIVLGALCILLPPGEPLSRAFLFEDGETSKRGSSVVDNVRRVSSAVAKFTAVGGTARELLADASIACRKNGRDSYRDSPADCAHGGDDGEDNEDGAAARAEWDALRALDVDGAAPQVVAEAVTRMAVAEAKRRAE</sequence>
<accession>A0A7S4N7U7</accession>